<comment type="subcellular location">
    <subcellularLocation>
        <location evidence="1">Endoplasmic reticulum membrane</location>
        <topology evidence="1">Multi-pass membrane protein</topology>
    </subcellularLocation>
</comment>
<evidence type="ECO:0000256" key="5">
    <source>
        <dbReference type="ARBA" id="ARBA00022719"/>
    </source>
</evidence>
<evidence type="ECO:0000259" key="13">
    <source>
        <dbReference type="Pfam" id="PF07884"/>
    </source>
</evidence>
<evidence type="ECO:0000256" key="4">
    <source>
        <dbReference type="ARBA" id="ARBA00022692"/>
    </source>
</evidence>
<keyword evidence="8" id="KW-0560">Oxidoreductase</keyword>
<keyword evidence="11" id="KW-0676">Redox-active center</keyword>
<accession>A0A9Q0MVS8</accession>
<dbReference type="AlphaFoldDB" id="A0A9Q0MVS8"/>
<name>A0A9Q0MVS8_9DIPT</name>
<keyword evidence="6" id="KW-0256">Endoplasmic reticulum</keyword>
<dbReference type="GO" id="GO:0048038">
    <property type="term" value="F:quinone binding"/>
    <property type="evidence" value="ECO:0007669"/>
    <property type="project" value="UniProtKB-KW"/>
</dbReference>
<feature type="transmembrane region" description="Helical" evidence="12">
    <location>
        <begin position="6"/>
        <end position="29"/>
    </location>
</feature>
<dbReference type="PANTHER" id="PTHR14519">
    <property type="entry name" value="VITAMIN K EPOXIDE REDUCTASE COMPLEX, SUBUNIT 1"/>
    <property type="match status" value="1"/>
</dbReference>
<dbReference type="Gene3D" id="1.20.1440.130">
    <property type="entry name" value="VKOR domain"/>
    <property type="match status" value="1"/>
</dbReference>
<feature type="domain" description="Vitamin K epoxide reductase" evidence="13">
    <location>
        <begin position="15"/>
        <end position="59"/>
    </location>
</feature>
<sequence length="72" mass="8473">MYKSSVWKYSFGIRFLCIIAILLSSYSLYVKHRIAKDSSYEAMCDISERIKCTKVFDSKTLTNYTNLNHVYN</sequence>
<keyword evidence="7 12" id="KW-1133">Transmembrane helix</keyword>
<evidence type="ECO:0000256" key="7">
    <source>
        <dbReference type="ARBA" id="ARBA00022989"/>
    </source>
</evidence>
<comment type="similarity">
    <text evidence="2">Belongs to the VKOR family.</text>
</comment>
<keyword evidence="10" id="KW-1015">Disulfide bond</keyword>
<evidence type="ECO:0000313" key="15">
    <source>
        <dbReference type="Proteomes" id="UP001151699"/>
    </source>
</evidence>
<comment type="caution">
    <text evidence="14">The sequence shown here is derived from an EMBL/GenBank/DDBJ whole genome shotgun (WGS) entry which is preliminary data.</text>
</comment>
<gene>
    <name evidence="14" type="primary">VKORC1</name>
    <name evidence="14" type="ORF">Bhyg_11564</name>
</gene>
<evidence type="ECO:0000256" key="11">
    <source>
        <dbReference type="ARBA" id="ARBA00023284"/>
    </source>
</evidence>
<dbReference type="GO" id="GO:0042373">
    <property type="term" value="P:vitamin K metabolic process"/>
    <property type="evidence" value="ECO:0007669"/>
    <property type="project" value="InterPro"/>
</dbReference>
<proteinExistence type="inferred from homology"/>
<evidence type="ECO:0000256" key="12">
    <source>
        <dbReference type="SAM" id="Phobius"/>
    </source>
</evidence>
<protein>
    <recommendedName>
        <fullName evidence="3">vitamin-K-epoxide reductase (warfarin-sensitive)</fullName>
        <ecNumber evidence="3">1.17.4.4</ecNumber>
    </recommendedName>
</protein>
<evidence type="ECO:0000256" key="2">
    <source>
        <dbReference type="ARBA" id="ARBA00006214"/>
    </source>
</evidence>
<organism evidence="14 15">
    <name type="scientific">Pseudolycoriella hygida</name>
    <dbReference type="NCBI Taxonomy" id="35572"/>
    <lineage>
        <taxon>Eukaryota</taxon>
        <taxon>Metazoa</taxon>
        <taxon>Ecdysozoa</taxon>
        <taxon>Arthropoda</taxon>
        <taxon>Hexapoda</taxon>
        <taxon>Insecta</taxon>
        <taxon>Pterygota</taxon>
        <taxon>Neoptera</taxon>
        <taxon>Endopterygota</taxon>
        <taxon>Diptera</taxon>
        <taxon>Nematocera</taxon>
        <taxon>Sciaroidea</taxon>
        <taxon>Sciaridae</taxon>
        <taxon>Pseudolycoriella</taxon>
    </lineage>
</organism>
<dbReference type="GO" id="GO:0047057">
    <property type="term" value="F:vitamin-K-epoxide reductase (warfarin-sensitive) activity"/>
    <property type="evidence" value="ECO:0007669"/>
    <property type="project" value="UniProtKB-EC"/>
</dbReference>
<evidence type="ECO:0000256" key="6">
    <source>
        <dbReference type="ARBA" id="ARBA00022824"/>
    </source>
</evidence>
<dbReference type="GO" id="GO:0005789">
    <property type="term" value="C:endoplasmic reticulum membrane"/>
    <property type="evidence" value="ECO:0007669"/>
    <property type="project" value="UniProtKB-SubCell"/>
</dbReference>
<dbReference type="Pfam" id="PF07884">
    <property type="entry name" value="VKOR"/>
    <property type="match status" value="1"/>
</dbReference>
<keyword evidence="5" id="KW-0874">Quinone</keyword>
<dbReference type="PANTHER" id="PTHR14519:SF8">
    <property type="entry name" value="VITAMIN K EPOXIDE REDUCTASE COMPLEX SUBUNIT 1"/>
    <property type="match status" value="1"/>
</dbReference>
<keyword evidence="9 12" id="KW-0472">Membrane</keyword>
<keyword evidence="15" id="KW-1185">Reference proteome</keyword>
<keyword evidence="4 12" id="KW-0812">Transmembrane</keyword>
<dbReference type="InterPro" id="IPR038354">
    <property type="entry name" value="VKOR_sf"/>
</dbReference>
<dbReference type="InterPro" id="IPR012932">
    <property type="entry name" value="VKOR"/>
</dbReference>
<dbReference type="EMBL" id="WJQU01000003">
    <property type="protein sequence ID" value="KAJ6638826.1"/>
    <property type="molecule type" value="Genomic_DNA"/>
</dbReference>
<dbReference type="EC" id="1.17.4.4" evidence="3"/>
<evidence type="ECO:0000256" key="10">
    <source>
        <dbReference type="ARBA" id="ARBA00023157"/>
    </source>
</evidence>
<dbReference type="InterPro" id="IPR042406">
    <property type="entry name" value="VKORC1/VKORC1L1"/>
</dbReference>
<evidence type="ECO:0000256" key="8">
    <source>
        <dbReference type="ARBA" id="ARBA00023002"/>
    </source>
</evidence>
<dbReference type="Proteomes" id="UP001151699">
    <property type="component" value="Chromosome X"/>
</dbReference>
<reference evidence="14" key="1">
    <citation type="submission" date="2022-07" db="EMBL/GenBank/DDBJ databases">
        <authorList>
            <person name="Trinca V."/>
            <person name="Uliana J.V.C."/>
            <person name="Torres T.T."/>
            <person name="Ward R.J."/>
            <person name="Monesi N."/>
        </authorList>
    </citation>
    <scope>NUCLEOTIDE SEQUENCE</scope>
    <source>
        <strain evidence="14">HSMRA1968</strain>
        <tissue evidence="14">Whole embryos</tissue>
    </source>
</reference>
<dbReference type="OrthoDB" id="17010at2759"/>
<evidence type="ECO:0000313" key="14">
    <source>
        <dbReference type="EMBL" id="KAJ6638826.1"/>
    </source>
</evidence>
<evidence type="ECO:0000256" key="3">
    <source>
        <dbReference type="ARBA" id="ARBA00012278"/>
    </source>
</evidence>
<evidence type="ECO:0000256" key="9">
    <source>
        <dbReference type="ARBA" id="ARBA00023136"/>
    </source>
</evidence>
<evidence type="ECO:0000256" key="1">
    <source>
        <dbReference type="ARBA" id="ARBA00004477"/>
    </source>
</evidence>